<gene>
    <name evidence="1" type="ordered locus">Halha_2054</name>
</gene>
<dbReference type="OrthoDB" id="2112267at2"/>
<dbReference type="Proteomes" id="UP000010880">
    <property type="component" value="Chromosome"/>
</dbReference>
<dbReference type="AlphaFoldDB" id="L0KCZ3"/>
<organism evidence="1 2">
    <name type="scientific">Halobacteroides halobius (strain ATCC 35273 / DSM 5150 / MD-1)</name>
    <dbReference type="NCBI Taxonomy" id="748449"/>
    <lineage>
        <taxon>Bacteria</taxon>
        <taxon>Bacillati</taxon>
        <taxon>Bacillota</taxon>
        <taxon>Clostridia</taxon>
        <taxon>Halanaerobiales</taxon>
        <taxon>Halobacteroidaceae</taxon>
        <taxon>Halobacteroides</taxon>
    </lineage>
</organism>
<keyword evidence="2" id="KW-1185">Reference proteome</keyword>
<reference evidence="2" key="1">
    <citation type="submission" date="2012-02" db="EMBL/GenBank/DDBJ databases">
        <title>The complete genome of Halobacteroides halobius DSM 5150.</title>
        <authorList>
            <person name="Lucas S."/>
            <person name="Copeland A."/>
            <person name="Lapidus A."/>
            <person name="Glavina del Rio T."/>
            <person name="Dalin E."/>
            <person name="Tice H."/>
            <person name="Bruce D."/>
            <person name="Goodwin L."/>
            <person name="Pitluck S."/>
            <person name="Peters L."/>
            <person name="Mikhailova N."/>
            <person name="Gu W."/>
            <person name="Kyrpides N."/>
            <person name="Mavromatis K."/>
            <person name="Ivanova N."/>
            <person name="Brettin T."/>
            <person name="Detter J.C."/>
            <person name="Han C."/>
            <person name="Larimer F."/>
            <person name="Land M."/>
            <person name="Hauser L."/>
            <person name="Markowitz V."/>
            <person name="Cheng J.-F."/>
            <person name="Hugenholtz P."/>
            <person name="Woyke T."/>
            <person name="Wu D."/>
            <person name="Tindall B."/>
            <person name="Pomrenke H."/>
            <person name="Brambilla E."/>
            <person name="Klenk H.-P."/>
            <person name="Eisen J.A."/>
        </authorList>
    </citation>
    <scope>NUCLEOTIDE SEQUENCE [LARGE SCALE GENOMIC DNA]</scope>
    <source>
        <strain evidence="2">ATCC 35273 / DSM 5150 / MD-1</strain>
    </source>
</reference>
<dbReference type="STRING" id="748449.Halha_2054"/>
<evidence type="ECO:0000313" key="2">
    <source>
        <dbReference type="Proteomes" id="UP000010880"/>
    </source>
</evidence>
<dbReference type="HOGENOM" id="CLU_2879651_0_0_9"/>
<dbReference type="RefSeq" id="WP_015327662.1">
    <property type="nucleotide sequence ID" value="NC_019978.1"/>
</dbReference>
<evidence type="ECO:0000313" key="1">
    <source>
        <dbReference type="EMBL" id="AGB41948.1"/>
    </source>
</evidence>
<accession>L0KCZ3</accession>
<name>L0KCZ3_HALHC</name>
<dbReference type="KEGG" id="hhl:Halha_2054"/>
<proteinExistence type="predicted"/>
<dbReference type="EMBL" id="CP003359">
    <property type="protein sequence ID" value="AGB41948.1"/>
    <property type="molecule type" value="Genomic_DNA"/>
</dbReference>
<sequence>MTKELLTINRYLELDDSVHLIEELRYFVKRAKELNPRLEKYQLFDIGFKPRQNFILVKLYFYY</sequence>
<protein>
    <submittedName>
        <fullName evidence="1">Uncharacterized protein</fullName>
    </submittedName>
</protein>